<dbReference type="PROSITE" id="PS50847">
    <property type="entry name" value="GRAM_POS_ANCHORING"/>
    <property type="match status" value="1"/>
</dbReference>
<feature type="compositionally biased region" description="Polar residues" evidence="6">
    <location>
        <begin position="873"/>
        <end position="885"/>
    </location>
</feature>
<dbReference type="SUPFAM" id="SSF53649">
    <property type="entry name" value="Alkaline phosphatase-like"/>
    <property type="match status" value="1"/>
</dbReference>
<dbReference type="Gene3D" id="3.40.720.10">
    <property type="entry name" value="Alkaline Phosphatase, subunit A"/>
    <property type="match status" value="1"/>
</dbReference>
<dbReference type="Pfam" id="PF00746">
    <property type="entry name" value="Gram_pos_anchor"/>
    <property type="match status" value="1"/>
</dbReference>
<protein>
    <submittedName>
        <fullName evidence="10">LPXTG cell wall anchor domain-containing protein</fullName>
    </submittedName>
</protein>
<dbReference type="EMBL" id="RDCL01000049">
    <property type="protein sequence ID" value="RMW55667.1"/>
    <property type="molecule type" value="Genomic_DNA"/>
</dbReference>
<keyword evidence="7" id="KW-0812">Transmembrane</keyword>
<feature type="transmembrane region" description="Helical" evidence="7">
    <location>
        <begin position="1118"/>
        <end position="1137"/>
    </location>
</feature>
<feature type="compositionally biased region" description="Polar residues" evidence="6">
    <location>
        <begin position="972"/>
        <end position="985"/>
    </location>
</feature>
<dbReference type="Pfam" id="PF13385">
    <property type="entry name" value="Laminin_G_3"/>
    <property type="match status" value="1"/>
</dbReference>
<evidence type="ECO:0000256" key="5">
    <source>
        <dbReference type="ARBA" id="ARBA00023157"/>
    </source>
</evidence>
<feature type="compositionally biased region" description="Polar residues" evidence="6">
    <location>
        <begin position="892"/>
        <end position="905"/>
    </location>
</feature>
<evidence type="ECO:0000256" key="1">
    <source>
        <dbReference type="ARBA" id="ARBA00022512"/>
    </source>
</evidence>
<dbReference type="Gene3D" id="2.60.40.680">
    <property type="match status" value="1"/>
</dbReference>
<keyword evidence="2" id="KW-0964">Secreted</keyword>
<evidence type="ECO:0000256" key="2">
    <source>
        <dbReference type="ARBA" id="ARBA00022525"/>
    </source>
</evidence>
<comment type="caution">
    <text evidence="10">The sequence shown here is derived from an EMBL/GenBank/DDBJ whole genome shotgun (WGS) entry which is preliminary data.</text>
</comment>
<reference evidence="10 11" key="1">
    <citation type="submission" date="2018-10" db="EMBL/GenBank/DDBJ databases">
        <title>Genome sequences of five Lactobacillus pentosus strains isolated from brines of traditionally fermented spanish-style green table olives and differences between them.</title>
        <authorList>
            <person name="Jimenez Diaz R."/>
        </authorList>
    </citation>
    <scope>NUCLEOTIDE SEQUENCE [LARGE SCALE GENOMIC DNA]</scope>
    <source>
        <strain evidence="10 11">IG8</strain>
    </source>
</reference>
<gene>
    <name evidence="10" type="ORF">D6U17_05280</name>
</gene>
<evidence type="ECO:0000256" key="6">
    <source>
        <dbReference type="SAM" id="MobiDB-lite"/>
    </source>
</evidence>
<feature type="compositionally biased region" description="Polar residues" evidence="6">
    <location>
        <begin position="952"/>
        <end position="965"/>
    </location>
</feature>
<keyword evidence="7" id="KW-0472">Membrane</keyword>
<dbReference type="InterPro" id="IPR006558">
    <property type="entry name" value="LamG-like"/>
</dbReference>
<dbReference type="Pfam" id="PF01663">
    <property type="entry name" value="Phosphodiest"/>
    <property type="match status" value="1"/>
</dbReference>
<feature type="domain" description="Gram-positive cocci surface proteins LPxTG" evidence="9">
    <location>
        <begin position="1108"/>
        <end position="1142"/>
    </location>
</feature>
<name>A0AB37RIL8_LACPE</name>
<dbReference type="InterPro" id="IPR008965">
    <property type="entry name" value="CBM2/CBM3_carb-bd_dom_sf"/>
</dbReference>
<keyword evidence="1" id="KW-0134">Cell wall</keyword>
<evidence type="ECO:0000313" key="10">
    <source>
        <dbReference type="EMBL" id="RMW55667.1"/>
    </source>
</evidence>
<evidence type="ECO:0000259" key="9">
    <source>
        <dbReference type="PROSITE" id="PS50847"/>
    </source>
</evidence>
<feature type="compositionally biased region" description="Polar residues" evidence="6">
    <location>
        <begin position="992"/>
        <end position="1005"/>
    </location>
</feature>
<evidence type="ECO:0000256" key="7">
    <source>
        <dbReference type="SAM" id="Phobius"/>
    </source>
</evidence>
<dbReference type="NCBIfam" id="TIGR01167">
    <property type="entry name" value="LPXTG_anchor"/>
    <property type="match status" value="1"/>
</dbReference>
<keyword evidence="5" id="KW-1015">Disulfide bond</keyword>
<dbReference type="SMART" id="SM00560">
    <property type="entry name" value="LamGL"/>
    <property type="match status" value="1"/>
</dbReference>
<keyword evidence="3 8" id="KW-0732">Signal</keyword>
<feature type="region of interest" description="Disordered" evidence="6">
    <location>
        <begin position="857"/>
        <end position="1108"/>
    </location>
</feature>
<feature type="signal peptide" evidence="8">
    <location>
        <begin position="1"/>
        <end position="32"/>
    </location>
</feature>
<dbReference type="SUPFAM" id="SSF49384">
    <property type="entry name" value="Carbohydrate-binding domain"/>
    <property type="match status" value="1"/>
</dbReference>
<dbReference type="GO" id="GO:0030246">
    <property type="term" value="F:carbohydrate binding"/>
    <property type="evidence" value="ECO:0007669"/>
    <property type="project" value="InterPro"/>
</dbReference>
<evidence type="ECO:0000313" key="11">
    <source>
        <dbReference type="Proteomes" id="UP000281061"/>
    </source>
</evidence>
<evidence type="ECO:0000256" key="8">
    <source>
        <dbReference type="SAM" id="SignalP"/>
    </source>
</evidence>
<dbReference type="InterPro" id="IPR017850">
    <property type="entry name" value="Alkaline_phosphatase_core_sf"/>
</dbReference>
<organism evidence="10 11">
    <name type="scientific">Lactiplantibacillus pentosus</name>
    <name type="common">Lactobacillus pentosus</name>
    <dbReference type="NCBI Taxonomy" id="1589"/>
    <lineage>
        <taxon>Bacteria</taxon>
        <taxon>Bacillati</taxon>
        <taxon>Bacillota</taxon>
        <taxon>Bacilli</taxon>
        <taxon>Lactobacillales</taxon>
        <taxon>Lactobacillaceae</taxon>
        <taxon>Lactiplantibacillus</taxon>
    </lineage>
</organism>
<feature type="compositionally biased region" description="Polar residues" evidence="6">
    <location>
        <begin position="1032"/>
        <end position="1047"/>
    </location>
</feature>
<accession>A0AB37RIL8</accession>
<proteinExistence type="predicted"/>
<dbReference type="Proteomes" id="UP000281061">
    <property type="component" value="Unassembled WGS sequence"/>
</dbReference>
<evidence type="ECO:0000256" key="3">
    <source>
        <dbReference type="ARBA" id="ARBA00022729"/>
    </source>
</evidence>
<dbReference type="InterPro" id="IPR002591">
    <property type="entry name" value="Phosphodiest/P_Trfase"/>
</dbReference>
<feature type="chain" id="PRO_5044197445" evidence="8">
    <location>
        <begin position="33"/>
        <end position="1142"/>
    </location>
</feature>
<feature type="compositionally biased region" description="Polar residues" evidence="6">
    <location>
        <begin position="1076"/>
        <end position="1099"/>
    </location>
</feature>
<sequence length="1142" mass="121922">MWSDNLVMKPRVLTTLFVCTAILTTTVSPAIAAVTPVDTPSEQVAVPAANVTVPTPIVDLGVQNRQLVDHAGKTQWQLVGQPSVTKTPEFDDQVLNFDGKSAFYTTFTDDQFRQIQGGMAIEAYFKYDPAADAGHEHEIFSSQQGGGLGLGVQNDQVVFYAHDGSGYKTAKGLLHKGQWVHAVGVIDKNKTASLYLDGKLVQQVAMPGDLKLAQNTKDFVLGGDAAPGSHVQSMMTGQIKQARLYDQVLTPEQVSQLNDQAQQGKHAVAPVEQSVATRLVGAKRIAAGHTYGLNVHARQLKATPAQPLTIDVVYDANKFDYVGAERLLQGNQTQVQLVQPGRVRVTTTANLSTADFKKYAQTRLAHLNLKAKTAGETQIQLEQTTKNTTVQLGPAQSVEIQGKYALDYNGDGIIGVGDVALASATDQVAAAKQAEIKPYKHVVVLTTDGGGNPWDPKGMYYAQGTKTPAWTTDPVIMKKRRNTYTMDLFNKQFAMSTSARAVSPAISAQNYISMLHGRPWDTLPKEYQGTNGSMGQEYFADFDKPQALFPSVFKMLQAENPTRGAAAFSEWGPIVNSIVEPDAAVMTKQSASLKSFDDVANYIGSSEFKNTGLVYMQSDYMDGQGHSRGWYNDNYWDKYAQYDGLFKRVMDKLEATGHIHDTLVIANADHGGAGTNHGGWDEYNRSIFMALGGETVDSGRRLHGGSNADVSALILNALQVPQAPQMFDSQVFDTSAFLKQTELTKKHRAVETLKLSRNDHEAQVQVTNAQKRQLTAFDLQFDLAGRDVADVQVPTGVKILRRTVANGQLRLTVSASQPVTNLVTIKLVPSKAKAAKTIMLSQAMAATADGTEVLVDLDNDNPLTTPVKPDENGANTTKPNGNGNTAVKPGENGSSSVKPDGNGNTAVKPDGNESSTDKPDGNGNTVVKPDENGSSTTKPDGNGNTAVKPDENGSSTEKPNGNDNTAVKPDENGSSTEKPNGNGNTAVKPDENGSSTTKPNGNGNTVVKPDENGSSNTNSGGNGNTEVKPDGSESNTEKPNGNGNTNVKPDDNKSNAAKPDGNANTPAKPGKGGDGTSTASTNGTTLPETNTATNGAHSTTKPHHGSWLPQTGEAIQRWLAVAGSLLLMITGGLAVWWRKRHA</sequence>
<dbReference type="Gene3D" id="2.60.120.200">
    <property type="match status" value="1"/>
</dbReference>
<keyword evidence="7" id="KW-1133">Transmembrane helix</keyword>
<evidence type="ECO:0000256" key="4">
    <source>
        <dbReference type="ARBA" id="ARBA00023088"/>
    </source>
</evidence>
<keyword evidence="4" id="KW-0572">Peptidoglycan-anchor</keyword>
<dbReference type="AlphaFoldDB" id="A0AB37RIL8"/>
<dbReference type="SUPFAM" id="SSF49899">
    <property type="entry name" value="Concanavalin A-like lectins/glucanases"/>
    <property type="match status" value="1"/>
</dbReference>
<dbReference type="InterPro" id="IPR013320">
    <property type="entry name" value="ConA-like_dom_sf"/>
</dbReference>
<dbReference type="InterPro" id="IPR019931">
    <property type="entry name" value="LPXTG_anchor"/>
</dbReference>
<feature type="compositionally biased region" description="Polar residues" evidence="6">
    <location>
        <begin position="932"/>
        <end position="945"/>
    </location>
</feature>